<keyword evidence="3" id="KW-0614">Plasmid</keyword>
<dbReference type="PANTHER" id="PTHR23526:SF2">
    <property type="entry name" value="MAJOR FACILITATOR SUPERFAMILY (MFS) PROFILE DOMAIN-CONTAINING PROTEIN"/>
    <property type="match status" value="1"/>
</dbReference>
<evidence type="ECO:0000313" key="4">
    <source>
        <dbReference type="Proteomes" id="UP000077856"/>
    </source>
</evidence>
<evidence type="ECO:0000313" key="3">
    <source>
        <dbReference type="EMBL" id="AND43049.1"/>
    </source>
</evidence>
<feature type="transmembrane region" description="Helical" evidence="2">
    <location>
        <begin position="217"/>
        <end position="242"/>
    </location>
</feature>
<protein>
    <recommendedName>
        <fullName evidence="5">MFS transporter</fullName>
    </recommendedName>
</protein>
<evidence type="ECO:0000256" key="1">
    <source>
        <dbReference type="ARBA" id="ARBA00004651"/>
    </source>
</evidence>
<dbReference type="Pfam" id="PF07690">
    <property type="entry name" value="MFS_1"/>
    <property type="match status" value="1"/>
</dbReference>
<dbReference type="AlphaFoldDB" id="A0A160MHU3"/>
<dbReference type="PANTHER" id="PTHR23526">
    <property type="entry name" value="INTEGRAL MEMBRANE TRANSPORT PROTEIN-RELATED"/>
    <property type="match status" value="1"/>
</dbReference>
<keyword evidence="2" id="KW-0812">Transmembrane</keyword>
<feature type="transmembrane region" description="Helical" evidence="2">
    <location>
        <begin position="176"/>
        <end position="196"/>
    </location>
</feature>
<feature type="transmembrane region" description="Helical" evidence="2">
    <location>
        <begin position="376"/>
        <end position="395"/>
    </location>
</feature>
<gene>
    <name evidence="3" type="ORF">A361_28170</name>
</gene>
<keyword evidence="2" id="KW-0472">Membrane</keyword>
<feature type="transmembrane region" description="Helical" evidence="2">
    <location>
        <begin position="279"/>
        <end position="296"/>
    </location>
</feature>
<feature type="transmembrane region" description="Helical" evidence="2">
    <location>
        <begin position="106"/>
        <end position="131"/>
    </location>
</feature>
<comment type="subcellular location">
    <subcellularLocation>
        <location evidence="1">Cell membrane</location>
        <topology evidence="1">Multi-pass membrane protein</topology>
    </subcellularLocation>
</comment>
<organism evidence="3 4">
    <name type="scientific">Cytobacillus oceanisediminis 2691</name>
    <dbReference type="NCBI Taxonomy" id="1196031"/>
    <lineage>
        <taxon>Bacteria</taxon>
        <taxon>Bacillati</taxon>
        <taxon>Bacillota</taxon>
        <taxon>Bacilli</taxon>
        <taxon>Bacillales</taxon>
        <taxon>Bacillaceae</taxon>
        <taxon>Cytobacillus</taxon>
    </lineage>
</organism>
<dbReference type="InterPro" id="IPR011701">
    <property type="entry name" value="MFS"/>
</dbReference>
<dbReference type="GO" id="GO:0005886">
    <property type="term" value="C:plasma membrane"/>
    <property type="evidence" value="ECO:0007669"/>
    <property type="project" value="UniProtKB-SubCell"/>
</dbReference>
<feature type="transmembrane region" description="Helical" evidence="2">
    <location>
        <begin position="83"/>
        <end position="100"/>
    </location>
</feature>
<feature type="transmembrane region" description="Helical" evidence="2">
    <location>
        <begin position="20"/>
        <end position="42"/>
    </location>
</feature>
<dbReference type="EMBL" id="CP015507">
    <property type="protein sequence ID" value="AND43049.1"/>
    <property type="molecule type" value="Genomic_DNA"/>
</dbReference>
<feature type="transmembrane region" description="Helical" evidence="2">
    <location>
        <begin position="151"/>
        <end position="170"/>
    </location>
</feature>
<dbReference type="Gene3D" id="1.20.1250.20">
    <property type="entry name" value="MFS general substrate transporter like domains"/>
    <property type="match status" value="1"/>
</dbReference>
<feature type="transmembrane region" description="Helical" evidence="2">
    <location>
        <begin position="54"/>
        <end position="76"/>
    </location>
</feature>
<evidence type="ECO:0000256" key="2">
    <source>
        <dbReference type="SAM" id="Phobius"/>
    </source>
</evidence>
<feature type="transmembrane region" description="Helical" evidence="2">
    <location>
        <begin position="302"/>
        <end position="320"/>
    </location>
</feature>
<feature type="transmembrane region" description="Helical" evidence="2">
    <location>
        <begin position="353"/>
        <end position="370"/>
    </location>
</feature>
<accession>A0A160MHU3</accession>
<evidence type="ECO:0008006" key="5">
    <source>
        <dbReference type="Google" id="ProtNLM"/>
    </source>
</evidence>
<sequence length="404" mass="46163">MKITQNSREMSELIMKNPIFIVLFMNTVFSGVLAFSNLYINIFLWNQGASLSTIGVYNASVFVSVFIGTMIGAYTMRWMNSRMTFVLSSSFLLAVFGLLISKEENVIGYIIILGTLYGTAVGLYYSGFNLYSILLTNPENRQLFMGMEQGMNRITAVLTPLIFSYLILYYDYNETFRLIFVMLIIQVIISLFTPKYKSNFNISSLRYKDIWKEYKAVLVSIVAFGFFQSIIQLASSILLFQYVQKETIVGWLNTLFAITGILTLVFISRPRLVKSRMKVTYVGAILATVMTIFLFFPSFSTLIIFNVLAAIALPLIWIPVSVIHYTKIKELACESEVDCDIGLTAHYLLIREFMLNVGRTSFYLFLIMGLDFTQGYHYIPIFLFSLVIPLVIYICNKGLFRELG</sequence>
<dbReference type="Proteomes" id="UP000077856">
    <property type="component" value="Plasmid pBO1"/>
</dbReference>
<keyword evidence="2" id="KW-1133">Transmembrane helix</keyword>
<dbReference type="InterPro" id="IPR036259">
    <property type="entry name" value="MFS_trans_sf"/>
</dbReference>
<dbReference type="GO" id="GO:0022857">
    <property type="term" value="F:transmembrane transporter activity"/>
    <property type="evidence" value="ECO:0007669"/>
    <property type="project" value="InterPro"/>
</dbReference>
<proteinExistence type="predicted"/>
<reference evidence="3 4" key="1">
    <citation type="submission" date="2016-04" db="EMBL/GenBank/DDBJ databases">
        <title>Complete genome sequence of Bacillus oceanisediminis strain 2691.</title>
        <authorList>
            <person name="Jeong H."/>
            <person name="Kim H.J."/>
            <person name="Lee D.-W."/>
        </authorList>
    </citation>
    <scope>NUCLEOTIDE SEQUENCE [LARGE SCALE GENOMIC DNA]</scope>
    <source>
        <strain evidence="3 4">2691</strain>
        <plasmid evidence="4">pbo1</plasmid>
    </source>
</reference>
<geneLocation type="plasmid" evidence="4">
    <name>pbo1</name>
</geneLocation>
<dbReference type="InterPro" id="IPR052528">
    <property type="entry name" value="Sugar_transport-like"/>
</dbReference>
<feature type="transmembrane region" description="Helical" evidence="2">
    <location>
        <begin position="248"/>
        <end position="267"/>
    </location>
</feature>
<dbReference type="KEGG" id="bon:A361_28170"/>
<dbReference type="SUPFAM" id="SSF103473">
    <property type="entry name" value="MFS general substrate transporter"/>
    <property type="match status" value="1"/>
</dbReference>
<name>A0A160MHU3_9BACI</name>